<dbReference type="GO" id="GO:0005886">
    <property type="term" value="C:plasma membrane"/>
    <property type="evidence" value="ECO:0007669"/>
    <property type="project" value="TreeGrafter"/>
</dbReference>
<feature type="domain" description="HAMP" evidence="13">
    <location>
        <begin position="197"/>
        <end position="248"/>
    </location>
</feature>
<dbReference type="CDD" id="cd00082">
    <property type="entry name" value="HisKA"/>
    <property type="match status" value="1"/>
</dbReference>
<feature type="transmembrane region" description="Helical" evidence="11">
    <location>
        <begin position="177"/>
        <end position="196"/>
    </location>
</feature>
<sequence>MATPRRTPPEVWRSLRLRLLASAAVWVVVALALAGIGLQALFESYVERQMVGRLVLALDHMAANLEIAPNGDPILRSLVPEPLFQRPLSGMYWQIESPQGIEMRSRSLWDEVIRVQNPSTRDDGLIHIHRAIGPGNQRLLVVERVITIPEAPYPFRLLVGRDESGLRRLFGGFTQTIAFSLGLLALGIMLAVWGQVTFGLTPFRRLRVALAQIRGGDRATLEGRYPVEVQPLVDDLNALLVHNSQMIDTARTQAGNLAHALKTPLAIIANEAEALEERGDSDGAMLLRQQVDAMRRHVDHHLARARAQAASEVRTLSTPVVPSVERLLRVMQRLHDHHFDLDLDDDPPAFRGQQDTLEEILGNLVDNACKWAKHTVMIRAGEDNGQVLLTVEDDGPGIPEDRIAEVLRRGIRLDESKPGSGLGLSIVDDLTRASGGTLTLDRSPELGGLRAALRLPAATRE</sequence>
<evidence type="ECO:0000313" key="14">
    <source>
        <dbReference type="EMBL" id="MBB6212058.1"/>
    </source>
</evidence>
<dbReference type="InterPro" id="IPR003661">
    <property type="entry name" value="HisK_dim/P_dom"/>
</dbReference>
<dbReference type="Proteomes" id="UP000544872">
    <property type="component" value="Unassembled WGS sequence"/>
</dbReference>
<dbReference type="SMART" id="SM00387">
    <property type="entry name" value="HATPase_c"/>
    <property type="match status" value="1"/>
</dbReference>
<dbReference type="PROSITE" id="PS50109">
    <property type="entry name" value="HIS_KIN"/>
    <property type="match status" value="1"/>
</dbReference>
<keyword evidence="5" id="KW-0808">Transferase</keyword>
<dbReference type="EC" id="2.7.13.3" evidence="3"/>
<dbReference type="InterPro" id="IPR004358">
    <property type="entry name" value="Sig_transdc_His_kin-like_C"/>
</dbReference>
<reference evidence="14 15" key="1">
    <citation type="submission" date="2020-08" db="EMBL/GenBank/DDBJ databases">
        <title>Genomic Encyclopedia of Type Strains, Phase IV (KMG-IV): sequencing the most valuable type-strain genomes for metagenomic binning, comparative biology and taxonomic classification.</title>
        <authorList>
            <person name="Goeker M."/>
        </authorList>
    </citation>
    <scope>NUCLEOTIDE SEQUENCE [LARGE SCALE GENOMIC DNA]</scope>
    <source>
        <strain evidence="14 15">DSM 11590</strain>
    </source>
</reference>
<keyword evidence="6 11" id="KW-0812">Transmembrane</keyword>
<dbReference type="SUPFAM" id="SSF47384">
    <property type="entry name" value="Homodimeric domain of signal transducing histidine kinase"/>
    <property type="match status" value="1"/>
</dbReference>
<evidence type="ECO:0000256" key="2">
    <source>
        <dbReference type="ARBA" id="ARBA00004370"/>
    </source>
</evidence>
<dbReference type="Pfam" id="PF02518">
    <property type="entry name" value="HATPase_c"/>
    <property type="match status" value="1"/>
</dbReference>
<dbReference type="InterPro" id="IPR036097">
    <property type="entry name" value="HisK_dim/P_sf"/>
</dbReference>
<comment type="subcellular location">
    <subcellularLocation>
        <location evidence="2">Membrane</location>
    </subcellularLocation>
</comment>
<dbReference type="Gene3D" id="1.10.287.130">
    <property type="match status" value="1"/>
</dbReference>
<dbReference type="InterPro" id="IPR003660">
    <property type="entry name" value="HAMP_dom"/>
</dbReference>
<evidence type="ECO:0000256" key="9">
    <source>
        <dbReference type="ARBA" id="ARBA00023012"/>
    </source>
</evidence>
<evidence type="ECO:0000256" key="10">
    <source>
        <dbReference type="ARBA" id="ARBA00023136"/>
    </source>
</evidence>
<evidence type="ECO:0000256" key="11">
    <source>
        <dbReference type="SAM" id="Phobius"/>
    </source>
</evidence>
<evidence type="ECO:0000256" key="5">
    <source>
        <dbReference type="ARBA" id="ARBA00022679"/>
    </source>
</evidence>
<evidence type="ECO:0000313" key="15">
    <source>
        <dbReference type="Proteomes" id="UP000544872"/>
    </source>
</evidence>
<gene>
    <name evidence="14" type="ORF">FHS48_003505</name>
</gene>
<organism evidence="14 15">
    <name type="scientific">Novispirillum itersonii</name>
    <name type="common">Aquaspirillum itersonii</name>
    <dbReference type="NCBI Taxonomy" id="189"/>
    <lineage>
        <taxon>Bacteria</taxon>
        <taxon>Pseudomonadati</taxon>
        <taxon>Pseudomonadota</taxon>
        <taxon>Alphaproteobacteria</taxon>
        <taxon>Rhodospirillales</taxon>
        <taxon>Novispirillaceae</taxon>
        <taxon>Novispirillum</taxon>
    </lineage>
</organism>
<dbReference type="InterPro" id="IPR005467">
    <property type="entry name" value="His_kinase_dom"/>
</dbReference>
<evidence type="ECO:0000259" key="13">
    <source>
        <dbReference type="PROSITE" id="PS50885"/>
    </source>
</evidence>
<evidence type="ECO:0000256" key="7">
    <source>
        <dbReference type="ARBA" id="ARBA00022777"/>
    </source>
</evidence>
<keyword evidence="9" id="KW-0902">Two-component regulatory system</keyword>
<comment type="caution">
    <text evidence="14">The sequence shown here is derived from an EMBL/GenBank/DDBJ whole genome shotgun (WGS) entry which is preliminary data.</text>
</comment>
<keyword evidence="4" id="KW-0597">Phosphoprotein</keyword>
<protein>
    <recommendedName>
        <fullName evidence="3">histidine kinase</fullName>
        <ecNumber evidence="3">2.7.13.3</ecNumber>
    </recommendedName>
</protein>
<keyword evidence="7 14" id="KW-0418">Kinase</keyword>
<dbReference type="RefSeq" id="WP_184265374.1">
    <property type="nucleotide sequence ID" value="NZ_JACIIX010000016.1"/>
</dbReference>
<accession>A0A7X0DNE7</accession>
<dbReference type="GO" id="GO:0000155">
    <property type="term" value="F:phosphorelay sensor kinase activity"/>
    <property type="evidence" value="ECO:0007669"/>
    <property type="project" value="InterPro"/>
</dbReference>
<evidence type="ECO:0000259" key="12">
    <source>
        <dbReference type="PROSITE" id="PS50109"/>
    </source>
</evidence>
<evidence type="ECO:0000256" key="6">
    <source>
        <dbReference type="ARBA" id="ARBA00022692"/>
    </source>
</evidence>
<dbReference type="PANTHER" id="PTHR45436:SF5">
    <property type="entry name" value="SENSOR HISTIDINE KINASE TRCS"/>
    <property type="match status" value="1"/>
</dbReference>
<evidence type="ECO:0000256" key="3">
    <source>
        <dbReference type="ARBA" id="ARBA00012438"/>
    </source>
</evidence>
<keyword evidence="15" id="KW-1185">Reference proteome</keyword>
<comment type="catalytic activity">
    <reaction evidence="1">
        <text>ATP + protein L-histidine = ADP + protein N-phospho-L-histidine.</text>
        <dbReference type="EC" id="2.7.13.3"/>
    </reaction>
</comment>
<feature type="domain" description="Histidine kinase" evidence="12">
    <location>
        <begin position="256"/>
        <end position="459"/>
    </location>
</feature>
<dbReference type="InterPro" id="IPR050428">
    <property type="entry name" value="TCS_sensor_his_kinase"/>
</dbReference>
<evidence type="ECO:0000256" key="8">
    <source>
        <dbReference type="ARBA" id="ARBA00022989"/>
    </source>
</evidence>
<dbReference type="InterPro" id="IPR036890">
    <property type="entry name" value="HATPase_C_sf"/>
</dbReference>
<keyword evidence="10 11" id="KW-0472">Membrane</keyword>
<dbReference type="PROSITE" id="PS50885">
    <property type="entry name" value="HAMP"/>
    <property type="match status" value="1"/>
</dbReference>
<dbReference type="AlphaFoldDB" id="A0A7X0DNE7"/>
<proteinExistence type="predicted"/>
<feature type="transmembrane region" description="Helical" evidence="11">
    <location>
        <begin position="20"/>
        <end position="42"/>
    </location>
</feature>
<evidence type="ECO:0000256" key="4">
    <source>
        <dbReference type="ARBA" id="ARBA00022553"/>
    </source>
</evidence>
<dbReference type="PANTHER" id="PTHR45436">
    <property type="entry name" value="SENSOR HISTIDINE KINASE YKOH"/>
    <property type="match status" value="1"/>
</dbReference>
<evidence type="ECO:0000256" key="1">
    <source>
        <dbReference type="ARBA" id="ARBA00000085"/>
    </source>
</evidence>
<keyword evidence="8 11" id="KW-1133">Transmembrane helix</keyword>
<dbReference type="SUPFAM" id="SSF55874">
    <property type="entry name" value="ATPase domain of HSP90 chaperone/DNA topoisomerase II/histidine kinase"/>
    <property type="match status" value="1"/>
</dbReference>
<dbReference type="EMBL" id="JACIIX010000016">
    <property type="protein sequence ID" value="MBB6212058.1"/>
    <property type="molecule type" value="Genomic_DNA"/>
</dbReference>
<dbReference type="InterPro" id="IPR003594">
    <property type="entry name" value="HATPase_dom"/>
</dbReference>
<dbReference type="PRINTS" id="PR00344">
    <property type="entry name" value="BCTRLSENSOR"/>
</dbReference>
<name>A0A7X0DNE7_NOVIT</name>
<dbReference type="Gene3D" id="3.30.565.10">
    <property type="entry name" value="Histidine kinase-like ATPase, C-terminal domain"/>
    <property type="match status" value="1"/>
</dbReference>